<evidence type="ECO:0000256" key="8">
    <source>
        <dbReference type="ARBA" id="ARBA00023136"/>
    </source>
</evidence>
<dbReference type="PANTHER" id="PTHR30386:SF17">
    <property type="entry name" value="ALKALINE PROTEASE SECRETION PROTEIN APRE"/>
    <property type="match status" value="1"/>
</dbReference>
<keyword evidence="3 9" id="KW-0813">Transport</keyword>
<dbReference type="EMBL" id="JAOCQF010000002">
    <property type="protein sequence ID" value="MCT8330346.1"/>
    <property type="molecule type" value="Genomic_DNA"/>
</dbReference>
<feature type="transmembrane region" description="Helical" evidence="9">
    <location>
        <begin position="33"/>
        <end position="53"/>
    </location>
</feature>
<dbReference type="InterPro" id="IPR058781">
    <property type="entry name" value="HH_AprE-like"/>
</dbReference>
<dbReference type="Proteomes" id="UP001205601">
    <property type="component" value="Unassembled WGS sequence"/>
</dbReference>
<feature type="transmembrane region" description="Helical" evidence="9">
    <location>
        <begin position="74"/>
        <end position="93"/>
    </location>
</feature>
<dbReference type="PRINTS" id="PR01490">
    <property type="entry name" value="RTXTOXIND"/>
</dbReference>
<evidence type="ECO:0000256" key="3">
    <source>
        <dbReference type="ARBA" id="ARBA00022448"/>
    </source>
</evidence>
<dbReference type="Pfam" id="PF26002">
    <property type="entry name" value="Beta-barrel_AprE"/>
    <property type="match status" value="1"/>
</dbReference>
<evidence type="ECO:0000256" key="4">
    <source>
        <dbReference type="ARBA" id="ARBA00022475"/>
    </source>
</evidence>
<keyword evidence="13" id="KW-1185">Reference proteome</keyword>
<dbReference type="Gene3D" id="2.40.50.100">
    <property type="match status" value="1"/>
</dbReference>
<gene>
    <name evidence="12" type="ORF">N5I32_12530</name>
</gene>
<comment type="subcellular location">
    <subcellularLocation>
        <location evidence="1 9">Cell inner membrane</location>
        <topology evidence="1 9">Single-pass membrane protein</topology>
    </subcellularLocation>
</comment>
<organism evidence="12 13">
    <name type="scientific">Albidovulum sediminis</name>
    <dbReference type="NCBI Taxonomy" id="3066345"/>
    <lineage>
        <taxon>Bacteria</taxon>
        <taxon>Pseudomonadati</taxon>
        <taxon>Pseudomonadota</taxon>
        <taxon>Alphaproteobacteria</taxon>
        <taxon>Rhodobacterales</taxon>
        <taxon>Paracoccaceae</taxon>
        <taxon>Albidovulum</taxon>
    </lineage>
</organism>
<dbReference type="RefSeq" id="WP_261496215.1">
    <property type="nucleotide sequence ID" value="NZ_JAOCQF010000002.1"/>
</dbReference>
<evidence type="ECO:0000259" key="10">
    <source>
        <dbReference type="Pfam" id="PF25994"/>
    </source>
</evidence>
<sequence length="489" mass="52961">MTVFRETLDATMAAFDDFVGALTATAQDADPRLLTLAGLATALFLVPIAGGILSAGASSSGRRRLARLTRGPRWLGYATIAVLALAFAGWSWVAPLASASIALGVVSPDGSRKSVDHLEGGIVRAIHVREGDAVLAGDPLIVLDDVEARANRAGLAERRRYLAAAAARLSAERDRATEIAFPADLVADPASAEVVAAQQALFRDRRASVEGQRSILHRRIAQLAEQNLGLEAVIAAREEQAALIAEETATVQTLLDRGLEHASRILSLRCAAAEIEVEIAGNRARIAENHEKIGETELSLLTLDAQVQERATGELADILRQLSEVDSRIPLLDDILSRTVVRAPISGVVMNVAPRSPQEVVKPGQTLLEIVPQDMPMIIDARIRPTDIDRIEPGMRARVVLTAYRQRNLPQIHGVLRSVSADRLIEDRTGEPYFLAKVEVDESDLERVAGLRLMPGMPAEVYILDGERTLVSYLVEPLVQSLDRSFREN</sequence>
<keyword evidence="7 9" id="KW-1133">Transmembrane helix</keyword>
<evidence type="ECO:0000256" key="1">
    <source>
        <dbReference type="ARBA" id="ARBA00004377"/>
    </source>
</evidence>
<evidence type="ECO:0000313" key="12">
    <source>
        <dbReference type="EMBL" id="MCT8330346.1"/>
    </source>
</evidence>
<dbReference type="InterPro" id="IPR010129">
    <property type="entry name" value="T1SS_HlyD"/>
</dbReference>
<proteinExistence type="inferred from homology"/>
<comment type="similarity">
    <text evidence="2 9">Belongs to the membrane fusion protein (MFP) (TC 8.A.1) family.</text>
</comment>
<comment type="caution">
    <text evidence="12">The sequence shown here is derived from an EMBL/GenBank/DDBJ whole genome shotgun (WGS) entry which is preliminary data.</text>
</comment>
<evidence type="ECO:0000256" key="2">
    <source>
        <dbReference type="ARBA" id="ARBA00009477"/>
    </source>
</evidence>
<protein>
    <recommendedName>
        <fullName evidence="9">Membrane fusion protein (MFP) family protein</fullName>
    </recommendedName>
</protein>
<evidence type="ECO:0000256" key="7">
    <source>
        <dbReference type="ARBA" id="ARBA00022989"/>
    </source>
</evidence>
<dbReference type="PANTHER" id="PTHR30386">
    <property type="entry name" value="MEMBRANE FUSION SUBUNIT OF EMRAB-TOLC MULTIDRUG EFFLUX PUMP"/>
    <property type="match status" value="1"/>
</dbReference>
<feature type="domain" description="AprE-like long alpha-helical hairpin" evidence="10">
    <location>
        <begin position="148"/>
        <end position="334"/>
    </location>
</feature>
<keyword evidence="6 9" id="KW-0812">Transmembrane</keyword>
<comment type="caution">
    <text evidence="9">Lacks conserved residue(s) required for the propagation of feature annotation.</text>
</comment>
<feature type="domain" description="AprE-like beta-barrel" evidence="11">
    <location>
        <begin position="377"/>
        <end position="464"/>
    </location>
</feature>
<evidence type="ECO:0000256" key="5">
    <source>
        <dbReference type="ARBA" id="ARBA00022519"/>
    </source>
</evidence>
<keyword evidence="8 9" id="KW-0472">Membrane</keyword>
<accession>A0ABT2NNQ6</accession>
<name>A0ABT2NNQ6_9RHOB</name>
<keyword evidence="5 9" id="KW-0997">Cell inner membrane</keyword>
<dbReference type="InterPro" id="IPR058982">
    <property type="entry name" value="Beta-barrel_AprE"/>
</dbReference>
<dbReference type="NCBIfam" id="TIGR01843">
    <property type="entry name" value="type_I_hlyD"/>
    <property type="match status" value="1"/>
</dbReference>
<dbReference type="InterPro" id="IPR050739">
    <property type="entry name" value="MFP"/>
</dbReference>
<evidence type="ECO:0000259" key="11">
    <source>
        <dbReference type="Pfam" id="PF26002"/>
    </source>
</evidence>
<evidence type="ECO:0000256" key="6">
    <source>
        <dbReference type="ARBA" id="ARBA00022692"/>
    </source>
</evidence>
<evidence type="ECO:0000313" key="13">
    <source>
        <dbReference type="Proteomes" id="UP001205601"/>
    </source>
</evidence>
<dbReference type="Pfam" id="PF25994">
    <property type="entry name" value="HH_AprE"/>
    <property type="match status" value="1"/>
</dbReference>
<reference evidence="13" key="1">
    <citation type="submission" date="2023-07" db="EMBL/GenBank/DDBJ databases">
        <title>Defluviimonas sediminis sp. nov., isolated from mangrove sediment.</title>
        <authorList>
            <person name="Liu L."/>
            <person name="Li J."/>
            <person name="Huang Y."/>
            <person name="Pan J."/>
            <person name="Li M."/>
        </authorList>
    </citation>
    <scope>NUCLEOTIDE SEQUENCE [LARGE SCALE GENOMIC DNA]</scope>
    <source>
        <strain evidence="13">FT324</strain>
    </source>
</reference>
<dbReference type="Gene3D" id="2.40.30.170">
    <property type="match status" value="1"/>
</dbReference>
<evidence type="ECO:0000256" key="9">
    <source>
        <dbReference type="RuleBase" id="RU365093"/>
    </source>
</evidence>
<keyword evidence="4 9" id="KW-1003">Cell membrane</keyword>